<feature type="domain" description="S1 motif" evidence="5">
    <location>
        <begin position="79"/>
        <end position="120"/>
    </location>
</feature>
<feature type="domain" description="RNA polymerase Rpb7-like N-terminal" evidence="6">
    <location>
        <begin position="9"/>
        <end position="59"/>
    </location>
</feature>
<comment type="similarity">
    <text evidence="2">Belongs to the eukaryotic RPB7/RPC8 RNA polymerase subunit family.</text>
</comment>
<sequence>MFFVKDFTHKIHLSPSYLGPQIQSLIQDYLYRTVEGSCTDSGYVIAVLDIDNVSEGIIMLNGLISFTIKYKALVLKTYKGEVLEATVVEMNKMGIFASAGPLTIFVSNHRIPAEILESSLGKDTVLRLRIIGTRIDSTKIYAVGTLEDEYLGVVS</sequence>
<dbReference type="PANTHER" id="PTHR12709">
    <property type="entry name" value="DNA-DIRECTED RNA POLYMERASE II, III"/>
    <property type="match status" value="1"/>
</dbReference>
<dbReference type="Pfam" id="PF00575">
    <property type="entry name" value="S1"/>
    <property type="match status" value="1"/>
</dbReference>
<dbReference type="AlphaFoldDB" id="A0A9P6GYY2"/>
<dbReference type="GO" id="GO:0006367">
    <property type="term" value="P:transcription initiation at RNA polymerase II promoter"/>
    <property type="evidence" value="ECO:0007669"/>
    <property type="project" value="TreeGrafter"/>
</dbReference>
<evidence type="ECO:0000259" key="6">
    <source>
        <dbReference type="Pfam" id="PF03876"/>
    </source>
</evidence>
<dbReference type="Pfam" id="PF03876">
    <property type="entry name" value="SHS2_Rpb7-N"/>
    <property type="match status" value="1"/>
</dbReference>
<dbReference type="InterPro" id="IPR036898">
    <property type="entry name" value="RNA_pol_Rpb7-like_N_sf"/>
</dbReference>
<evidence type="ECO:0000313" key="7">
    <source>
        <dbReference type="EMBL" id="KAF9762448.1"/>
    </source>
</evidence>
<dbReference type="GO" id="GO:0045948">
    <property type="term" value="P:positive regulation of translational initiation"/>
    <property type="evidence" value="ECO:0007669"/>
    <property type="project" value="TreeGrafter"/>
</dbReference>
<evidence type="ECO:0000256" key="4">
    <source>
        <dbReference type="ARBA" id="ARBA00023163"/>
    </source>
</evidence>
<evidence type="ECO:0000256" key="3">
    <source>
        <dbReference type="ARBA" id="ARBA00022478"/>
    </source>
</evidence>
<dbReference type="InterPro" id="IPR003029">
    <property type="entry name" value="S1_domain"/>
</dbReference>
<dbReference type="GO" id="GO:0005665">
    <property type="term" value="C:RNA polymerase II, core complex"/>
    <property type="evidence" value="ECO:0007669"/>
    <property type="project" value="TreeGrafter"/>
</dbReference>
<dbReference type="GO" id="GO:0003697">
    <property type="term" value="F:single-stranded DNA binding"/>
    <property type="evidence" value="ECO:0007669"/>
    <property type="project" value="TreeGrafter"/>
</dbReference>
<reference evidence="7 8" key="1">
    <citation type="journal article" date="2020" name="Genome Biol. Evol.">
        <title>Comparative genomics of strictly vertically transmitted, feminizing microsporidia endosymbionts of amphipod crustaceans.</title>
        <authorList>
            <person name="Cormier A."/>
            <person name="Chebbi M.A."/>
            <person name="Giraud I."/>
            <person name="Wattier R."/>
            <person name="Teixeira M."/>
            <person name="Gilbert C."/>
            <person name="Rigaud T."/>
            <person name="Cordaux R."/>
        </authorList>
    </citation>
    <scope>NUCLEOTIDE SEQUENCE [LARGE SCALE GENOMIC DNA]</scope>
    <source>
        <strain evidence="7 8">Ou3-Ou53</strain>
    </source>
</reference>
<protein>
    <submittedName>
        <fullName evidence="7">DNA-directed RNA polymerase II subunit RPB7</fullName>
    </submittedName>
</protein>
<dbReference type="PANTHER" id="PTHR12709:SF4">
    <property type="entry name" value="DNA-DIRECTED RNA POLYMERASE II SUBUNIT RPB7"/>
    <property type="match status" value="1"/>
</dbReference>
<dbReference type="GO" id="GO:0060213">
    <property type="term" value="P:positive regulation of nuclear-transcribed mRNA poly(A) tail shortening"/>
    <property type="evidence" value="ECO:0007669"/>
    <property type="project" value="TreeGrafter"/>
</dbReference>
<dbReference type="InterPro" id="IPR045113">
    <property type="entry name" value="Rpb7-like"/>
</dbReference>
<keyword evidence="3 7" id="KW-0240">DNA-directed RNA polymerase</keyword>
<gene>
    <name evidence="7" type="primary">polr2g</name>
    <name evidence="7" type="ORF">NGRA_2002</name>
</gene>
<dbReference type="Gene3D" id="2.40.50.140">
    <property type="entry name" value="Nucleic acid-binding proteins"/>
    <property type="match status" value="2"/>
</dbReference>
<dbReference type="GO" id="GO:0003727">
    <property type="term" value="F:single-stranded RNA binding"/>
    <property type="evidence" value="ECO:0007669"/>
    <property type="project" value="TreeGrafter"/>
</dbReference>
<organism evidence="7 8">
    <name type="scientific">Nosema granulosis</name>
    <dbReference type="NCBI Taxonomy" id="83296"/>
    <lineage>
        <taxon>Eukaryota</taxon>
        <taxon>Fungi</taxon>
        <taxon>Fungi incertae sedis</taxon>
        <taxon>Microsporidia</taxon>
        <taxon>Nosematidae</taxon>
        <taxon>Nosema</taxon>
    </lineage>
</organism>
<dbReference type="FunFam" id="3.30.1490.120:FF:000001">
    <property type="entry name" value="DNA-directed RNA polymerase II subunit RPB7"/>
    <property type="match status" value="1"/>
</dbReference>
<dbReference type="SUPFAM" id="SSF88798">
    <property type="entry name" value="N-terminal, heterodimerisation domain of RBP7 (RpoE)"/>
    <property type="match status" value="1"/>
</dbReference>
<dbReference type="GO" id="GO:0000932">
    <property type="term" value="C:P-body"/>
    <property type="evidence" value="ECO:0007669"/>
    <property type="project" value="TreeGrafter"/>
</dbReference>
<dbReference type="EMBL" id="SBJO01000167">
    <property type="protein sequence ID" value="KAF9762448.1"/>
    <property type="molecule type" value="Genomic_DNA"/>
</dbReference>
<comment type="caution">
    <text evidence="7">The sequence shown here is derived from an EMBL/GenBank/DDBJ whole genome shotgun (WGS) entry which is preliminary data.</text>
</comment>
<proteinExistence type="inferred from homology"/>
<dbReference type="InterPro" id="IPR005576">
    <property type="entry name" value="Rpb7-like_N"/>
</dbReference>
<dbReference type="OrthoDB" id="1162399at2759"/>
<evidence type="ECO:0000313" key="8">
    <source>
        <dbReference type="Proteomes" id="UP000740883"/>
    </source>
</evidence>
<dbReference type="GO" id="GO:0031369">
    <property type="term" value="F:translation initiation factor binding"/>
    <property type="evidence" value="ECO:0007669"/>
    <property type="project" value="TreeGrafter"/>
</dbReference>
<keyword evidence="4" id="KW-0804">Transcription</keyword>
<evidence type="ECO:0000256" key="2">
    <source>
        <dbReference type="ARBA" id="ARBA00009307"/>
    </source>
</evidence>
<dbReference type="SUPFAM" id="SSF50249">
    <property type="entry name" value="Nucleic acid-binding proteins"/>
    <property type="match status" value="1"/>
</dbReference>
<keyword evidence="8" id="KW-1185">Reference proteome</keyword>
<dbReference type="Gene3D" id="3.30.1490.120">
    <property type="entry name" value="RNA polymerase Rpb7-like, N-terminal domain"/>
    <property type="match status" value="1"/>
</dbReference>
<dbReference type="Proteomes" id="UP000740883">
    <property type="component" value="Unassembled WGS sequence"/>
</dbReference>
<evidence type="ECO:0000259" key="5">
    <source>
        <dbReference type="Pfam" id="PF00575"/>
    </source>
</evidence>
<accession>A0A9P6GYY2</accession>
<evidence type="ECO:0000256" key="1">
    <source>
        <dbReference type="ARBA" id="ARBA00004123"/>
    </source>
</evidence>
<name>A0A9P6GYY2_9MICR</name>
<comment type="subcellular location">
    <subcellularLocation>
        <location evidence="1">Nucleus</location>
    </subcellularLocation>
</comment>
<dbReference type="CDD" id="cd04329">
    <property type="entry name" value="RNAP_II_Rpb7_N"/>
    <property type="match status" value="1"/>
</dbReference>
<dbReference type="InterPro" id="IPR012340">
    <property type="entry name" value="NA-bd_OB-fold"/>
</dbReference>